<sequence length="323" mass="36157">MVSCVCSTSLATSVCRGWASATLVCLVFYDKGWNLILLILSAGVVDAELIRAGTGGLHRHLLHAVRQHWTAKRGEGQALSSASFVEPPPWTLVILNCFLKRWKVFLFADSLGPTFVICICRVALCQQVKVIVASVEKLRERGLAGSLFRLFAFSLLFLLGLLCCLASALFFLLRLLRRFAPALLLFTPAFFFEKQLLVIGRLFSLAAQARFGAIADNEQKDKRWMLLIIDGCEASLRSEQNNRYLGFAKITTLVVPSRPNAEPSVIRIKSDISLRRLKEDVSCNVATRIGTSQIKRDDLSQLATPRTRDRGSLWLEHSEQCWR</sequence>
<dbReference type="Proteomes" id="UP000799755">
    <property type="component" value="Unassembled WGS sequence"/>
</dbReference>
<protein>
    <submittedName>
        <fullName evidence="1">Uncharacterized protein</fullName>
    </submittedName>
</protein>
<evidence type="ECO:0000313" key="2">
    <source>
        <dbReference type="Proteomes" id="UP000799755"/>
    </source>
</evidence>
<accession>A0ACB6Q9Y7</accession>
<evidence type="ECO:0000313" key="1">
    <source>
        <dbReference type="EMBL" id="KAF2462950.1"/>
    </source>
</evidence>
<gene>
    <name evidence="1" type="ORF">BDR25DRAFT_363274</name>
</gene>
<proteinExistence type="predicted"/>
<organism evidence="1 2">
    <name type="scientific">Lindgomyces ingoldianus</name>
    <dbReference type="NCBI Taxonomy" id="673940"/>
    <lineage>
        <taxon>Eukaryota</taxon>
        <taxon>Fungi</taxon>
        <taxon>Dikarya</taxon>
        <taxon>Ascomycota</taxon>
        <taxon>Pezizomycotina</taxon>
        <taxon>Dothideomycetes</taxon>
        <taxon>Pleosporomycetidae</taxon>
        <taxon>Pleosporales</taxon>
        <taxon>Lindgomycetaceae</taxon>
        <taxon>Lindgomyces</taxon>
    </lineage>
</organism>
<reference evidence="1" key="1">
    <citation type="journal article" date="2020" name="Stud. Mycol.">
        <title>101 Dothideomycetes genomes: a test case for predicting lifestyles and emergence of pathogens.</title>
        <authorList>
            <person name="Haridas S."/>
            <person name="Albert R."/>
            <person name="Binder M."/>
            <person name="Bloem J."/>
            <person name="Labutti K."/>
            <person name="Salamov A."/>
            <person name="Andreopoulos B."/>
            <person name="Baker S."/>
            <person name="Barry K."/>
            <person name="Bills G."/>
            <person name="Bluhm B."/>
            <person name="Cannon C."/>
            <person name="Castanera R."/>
            <person name="Culley D."/>
            <person name="Daum C."/>
            <person name="Ezra D."/>
            <person name="Gonzalez J."/>
            <person name="Henrissat B."/>
            <person name="Kuo A."/>
            <person name="Liang C."/>
            <person name="Lipzen A."/>
            <person name="Lutzoni F."/>
            <person name="Magnuson J."/>
            <person name="Mondo S."/>
            <person name="Nolan M."/>
            <person name="Ohm R."/>
            <person name="Pangilinan J."/>
            <person name="Park H.-J."/>
            <person name="Ramirez L."/>
            <person name="Alfaro M."/>
            <person name="Sun H."/>
            <person name="Tritt A."/>
            <person name="Yoshinaga Y."/>
            <person name="Zwiers L.-H."/>
            <person name="Turgeon B."/>
            <person name="Goodwin S."/>
            <person name="Spatafora J."/>
            <person name="Crous P."/>
            <person name="Grigoriev I."/>
        </authorList>
    </citation>
    <scope>NUCLEOTIDE SEQUENCE</scope>
    <source>
        <strain evidence="1">ATCC 200398</strain>
    </source>
</reference>
<dbReference type="EMBL" id="MU003556">
    <property type="protein sequence ID" value="KAF2462950.1"/>
    <property type="molecule type" value="Genomic_DNA"/>
</dbReference>
<keyword evidence="2" id="KW-1185">Reference proteome</keyword>
<name>A0ACB6Q9Y7_9PLEO</name>
<comment type="caution">
    <text evidence="1">The sequence shown here is derived from an EMBL/GenBank/DDBJ whole genome shotgun (WGS) entry which is preliminary data.</text>
</comment>